<evidence type="ECO:0000313" key="3">
    <source>
        <dbReference type="Proteomes" id="UP000494216"/>
    </source>
</evidence>
<feature type="region of interest" description="Disordered" evidence="1">
    <location>
        <begin position="24"/>
        <end position="72"/>
    </location>
</feature>
<gene>
    <name evidence="2" type="ORF">METHB2_1060004</name>
</gene>
<name>A0A8S0W8T6_9GAMM</name>
<sequence>MRPENCPAGTLPLDKAKKKFGLRGEDHNKIKGRTGTNSGPKDWVGIAPNGDVITTNPDGSPENWGDYQDFLN</sequence>
<organism evidence="2 3">
    <name type="scientific">Candidatus Methylobacter favarea</name>
    <dbReference type="NCBI Taxonomy" id="2707345"/>
    <lineage>
        <taxon>Bacteria</taxon>
        <taxon>Pseudomonadati</taxon>
        <taxon>Pseudomonadota</taxon>
        <taxon>Gammaproteobacteria</taxon>
        <taxon>Methylococcales</taxon>
        <taxon>Methylococcaceae</taxon>
        <taxon>Methylobacter</taxon>
    </lineage>
</organism>
<keyword evidence="3" id="KW-1185">Reference proteome</keyword>
<comment type="caution">
    <text evidence="2">The sequence shown here is derived from an EMBL/GenBank/DDBJ whole genome shotgun (WGS) entry which is preliminary data.</text>
</comment>
<reference evidence="2 3" key="1">
    <citation type="submission" date="2020-02" db="EMBL/GenBank/DDBJ databases">
        <authorList>
            <person name="Hogendoorn C."/>
        </authorList>
    </citation>
    <scope>NUCLEOTIDE SEQUENCE [LARGE SCALE GENOMIC DNA]</scope>
    <source>
        <strain evidence="2">METHB21</strain>
    </source>
</reference>
<protein>
    <submittedName>
        <fullName evidence="2">Uncharacterized protein</fullName>
    </submittedName>
</protein>
<accession>A0A8S0W8T6</accession>
<proteinExistence type="predicted"/>
<evidence type="ECO:0000256" key="1">
    <source>
        <dbReference type="SAM" id="MobiDB-lite"/>
    </source>
</evidence>
<dbReference type="EMBL" id="CADCXN010000009">
    <property type="protein sequence ID" value="CAA9889484.1"/>
    <property type="molecule type" value="Genomic_DNA"/>
</dbReference>
<dbReference type="Proteomes" id="UP000494216">
    <property type="component" value="Unassembled WGS sequence"/>
</dbReference>
<evidence type="ECO:0000313" key="2">
    <source>
        <dbReference type="EMBL" id="CAA9889484.1"/>
    </source>
</evidence>
<dbReference type="AlphaFoldDB" id="A0A8S0W8T6"/>